<dbReference type="SUPFAM" id="SSF49299">
    <property type="entry name" value="PKD domain"/>
    <property type="match status" value="2"/>
</dbReference>
<protein>
    <submittedName>
        <fullName evidence="3">PKD domain-containing protein</fullName>
    </submittedName>
</protein>
<comment type="caution">
    <text evidence="3">The sequence shown here is derived from an EMBL/GenBank/DDBJ whole genome shotgun (WGS) entry which is preliminary data.</text>
</comment>
<keyword evidence="4" id="KW-1185">Reference proteome</keyword>
<dbReference type="InterPro" id="IPR000601">
    <property type="entry name" value="PKD_dom"/>
</dbReference>
<dbReference type="AlphaFoldDB" id="A0ABD5Y8H3"/>
<evidence type="ECO:0000313" key="4">
    <source>
        <dbReference type="Proteomes" id="UP001596432"/>
    </source>
</evidence>
<dbReference type="RefSeq" id="WP_382261820.1">
    <property type="nucleotide sequence ID" value="NZ_JBHTAS010000001.1"/>
</dbReference>
<proteinExistence type="predicted"/>
<feature type="region of interest" description="Disordered" evidence="1">
    <location>
        <begin position="205"/>
        <end position="238"/>
    </location>
</feature>
<feature type="domain" description="PKD" evidence="2">
    <location>
        <begin position="158"/>
        <end position="205"/>
    </location>
</feature>
<feature type="region of interest" description="Disordered" evidence="1">
    <location>
        <begin position="305"/>
        <end position="405"/>
    </location>
</feature>
<accession>A0ABD5Y8H3</accession>
<dbReference type="InterPro" id="IPR035986">
    <property type="entry name" value="PKD_dom_sf"/>
</dbReference>
<name>A0ABD5Y8H3_9EURY</name>
<dbReference type="Proteomes" id="UP001596432">
    <property type="component" value="Unassembled WGS sequence"/>
</dbReference>
<dbReference type="EMBL" id="JBHTAS010000001">
    <property type="protein sequence ID" value="MFC7142160.1"/>
    <property type="molecule type" value="Genomic_DNA"/>
</dbReference>
<feature type="compositionally biased region" description="Polar residues" evidence="1">
    <location>
        <begin position="335"/>
        <end position="345"/>
    </location>
</feature>
<organism evidence="3 4">
    <name type="scientific">Halosimplex aquaticum</name>
    <dbReference type="NCBI Taxonomy" id="3026162"/>
    <lineage>
        <taxon>Archaea</taxon>
        <taxon>Methanobacteriati</taxon>
        <taxon>Methanobacteriota</taxon>
        <taxon>Stenosarchaea group</taxon>
        <taxon>Halobacteria</taxon>
        <taxon>Halobacteriales</taxon>
        <taxon>Haloarculaceae</taxon>
        <taxon>Halosimplex</taxon>
    </lineage>
</organism>
<gene>
    <name evidence="3" type="ORF">ACFQMA_20275</name>
</gene>
<evidence type="ECO:0000259" key="2">
    <source>
        <dbReference type="PROSITE" id="PS50093"/>
    </source>
</evidence>
<sequence>MLVVGTAVGAVPGTAVATETGNEAPLADAGLDQNVTANATVHLDATGSRDPDGDVAAYEWRLEQPDGNYTRPECRTCGRTSFVARQVGTYNATVVVTDGEGTTSRDTLRVHVEESAGPAVTLSGPEELNTGEVASYAASVSAGSADVAAVTWRIDGNWRNRTSVSGDSATAEHLHAFPSAGSYTLSVTAVDRLGREQTATKEVTVRGVDADTDADTGGGSDSSTSSVGGGEECSRYDTKEDTYCNNDRMTLDSNGIVITDADNDGTAEWAGQTLDAEFARNNEGVSYDSTDGNVEFDSQEAYKEALDVDSVNIDPTAAVNQDREGGNRGTYGENKGQSWEEASTTDSEDKGDNSSEASASIIDNIFEKLSNDNSENDGESSSENSRESEREDSSTRTGRVPHDMP</sequence>
<dbReference type="PROSITE" id="PS50093">
    <property type="entry name" value="PKD"/>
    <property type="match status" value="1"/>
</dbReference>
<evidence type="ECO:0000256" key="1">
    <source>
        <dbReference type="SAM" id="MobiDB-lite"/>
    </source>
</evidence>
<feature type="compositionally biased region" description="Basic and acidic residues" evidence="1">
    <location>
        <begin position="384"/>
        <end position="405"/>
    </location>
</feature>
<dbReference type="Pfam" id="PF18911">
    <property type="entry name" value="PKD_4"/>
    <property type="match status" value="1"/>
</dbReference>
<dbReference type="SMART" id="SM00089">
    <property type="entry name" value="PKD"/>
    <property type="match status" value="2"/>
</dbReference>
<dbReference type="CDD" id="cd00146">
    <property type="entry name" value="PKD"/>
    <property type="match status" value="2"/>
</dbReference>
<dbReference type="InterPro" id="IPR013783">
    <property type="entry name" value="Ig-like_fold"/>
</dbReference>
<reference evidence="3 4" key="1">
    <citation type="journal article" date="2019" name="Int. J. Syst. Evol. Microbiol.">
        <title>The Global Catalogue of Microorganisms (GCM) 10K type strain sequencing project: providing services to taxonomists for standard genome sequencing and annotation.</title>
        <authorList>
            <consortium name="The Broad Institute Genomics Platform"/>
            <consortium name="The Broad Institute Genome Sequencing Center for Infectious Disease"/>
            <person name="Wu L."/>
            <person name="Ma J."/>
        </authorList>
    </citation>
    <scope>NUCLEOTIDE SEQUENCE [LARGE SCALE GENOMIC DNA]</scope>
    <source>
        <strain evidence="3 4">XZYJT29</strain>
    </source>
</reference>
<evidence type="ECO:0000313" key="3">
    <source>
        <dbReference type="EMBL" id="MFC7142160.1"/>
    </source>
</evidence>
<dbReference type="Gene3D" id="2.60.40.10">
    <property type="entry name" value="Immunoglobulins"/>
    <property type="match status" value="2"/>
</dbReference>
<dbReference type="InterPro" id="IPR022409">
    <property type="entry name" value="PKD/Chitinase_dom"/>
</dbReference>